<dbReference type="InterPro" id="IPR002110">
    <property type="entry name" value="Ankyrin_rpt"/>
</dbReference>
<dbReference type="Pfam" id="PF12796">
    <property type="entry name" value="Ank_2"/>
    <property type="match status" value="1"/>
</dbReference>
<comment type="caution">
    <text evidence="2">The sequence shown here is derived from an EMBL/GenBank/DDBJ whole genome shotgun (WGS) entry which is preliminary data.</text>
</comment>
<dbReference type="EMBL" id="CAJOAZ010016944">
    <property type="protein sequence ID" value="CAF4310165.1"/>
    <property type="molecule type" value="Genomic_DNA"/>
</dbReference>
<dbReference type="Gene3D" id="1.25.40.20">
    <property type="entry name" value="Ankyrin repeat-containing domain"/>
    <property type="match status" value="1"/>
</dbReference>
<gene>
    <name evidence="2" type="ORF">OXD698_LOCUS46586</name>
</gene>
<evidence type="ECO:0000256" key="1">
    <source>
        <dbReference type="SAM" id="MobiDB-lite"/>
    </source>
</evidence>
<accession>A0A820ID91</accession>
<dbReference type="AlphaFoldDB" id="A0A820ID91"/>
<feature type="non-terminal residue" evidence="2">
    <location>
        <position position="1"/>
    </location>
</feature>
<name>A0A820ID91_9BILA</name>
<evidence type="ECO:0000313" key="3">
    <source>
        <dbReference type="Proteomes" id="UP000663844"/>
    </source>
</evidence>
<proteinExistence type="predicted"/>
<feature type="compositionally biased region" description="Low complexity" evidence="1">
    <location>
        <begin position="85"/>
        <end position="96"/>
    </location>
</feature>
<sequence length="96" mass="11093">LTKHLLKYFKTNIYETQKRFCDNLIHLAVRFGDLEMVKYLIEDGELNQLGNQSNLTMTPSELAQSLERHDIAQYLNVKYPPPQISEDTSSSSDDDD</sequence>
<dbReference type="Proteomes" id="UP000663844">
    <property type="component" value="Unassembled WGS sequence"/>
</dbReference>
<dbReference type="InterPro" id="IPR036770">
    <property type="entry name" value="Ankyrin_rpt-contain_sf"/>
</dbReference>
<dbReference type="SUPFAM" id="SSF48403">
    <property type="entry name" value="Ankyrin repeat"/>
    <property type="match status" value="1"/>
</dbReference>
<reference evidence="2" key="1">
    <citation type="submission" date="2021-02" db="EMBL/GenBank/DDBJ databases">
        <authorList>
            <person name="Nowell W R."/>
        </authorList>
    </citation>
    <scope>NUCLEOTIDE SEQUENCE</scope>
</reference>
<evidence type="ECO:0000313" key="2">
    <source>
        <dbReference type="EMBL" id="CAF4310165.1"/>
    </source>
</evidence>
<protein>
    <submittedName>
        <fullName evidence="2">Uncharacterized protein</fullName>
    </submittedName>
</protein>
<feature type="region of interest" description="Disordered" evidence="1">
    <location>
        <begin position="77"/>
        <end position="96"/>
    </location>
</feature>
<organism evidence="2 3">
    <name type="scientific">Adineta steineri</name>
    <dbReference type="NCBI Taxonomy" id="433720"/>
    <lineage>
        <taxon>Eukaryota</taxon>
        <taxon>Metazoa</taxon>
        <taxon>Spiralia</taxon>
        <taxon>Gnathifera</taxon>
        <taxon>Rotifera</taxon>
        <taxon>Eurotatoria</taxon>
        <taxon>Bdelloidea</taxon>
        <taxon>Adinetida</taxon>
        <taxon>Adinetidae</taxon>
        <taxon>Adineta</taxon>
    </lineage>
</organism>